<dbReference type="InterPro" id="IPR006998">
    <property type="entry name" value="DltD"/>
</dbReference>
<keyword evidence="1 2" id="KW-0472">Membrane</keyword>
<organism evidence="3 4">
    <name type="scientific">Pseudolactococcus piscium MKFS47</name>
    <dbReference type="NCBI Taxonomy" id="297352"/>
    <lineage>
        <taxon>Bacteria</taxon>
        <taxon>Bacillati</taxon>
        <taxon>Bacillota</taxon>
        <taxon>Bacilli</taxon>
        <taxon>Lactobacillales</taxon>
        <taxon>Streptococcaceae</taxon>
        <taxon>Pseudolactococcus</taxon>
    </lineage>
</organism>
<keyword evidence="2" id="KW-0812">Transmembrane</keyword>
<reference evidence="4" key="1">
    <citation type="submission" date="2015-01" db="EMBL/GenBank/DDBJ databases">
        <authorList>
            <person name="Andreevskaya M."/>
        </authorList>
    </citation>
    <scope>NUCLEOTIDE SEQUENCE [LARGE SCALE GENOMIC DNA]</scope>
    <source>
        <strain evidence="4">MKFS47</strain>
    </source>
</reference>
<dbReference type="PIRSF" id="PIRSF021438">
    <property type="entry name" value="DltD"/>
    <property type="match status" value="1"/>
</dbReference>
<dbReference type="KEGG" id="lpk:LACPI_1281"/>
<dbReference type="InterPro" id="IPR023896">
    <property type="entry name" value="LTA_DltD"/>
</dbReference>
<dbReference type="RefSeq" id="WP_047915608.1">
    <property type="nucleotide sequence ID" value="NZ_LN774769.1"/>
</dbReference>
<accession>A0A0D6DYA9</accession>
<keyword evidence="1" id="KW-1003">Cell membrane</keyword>
<dbReference type="NCBIfam" id="TIGR04092">
    <property type="entry name" value="LTA_DltD"/>
    <property type="match status" value="1"/>
</dbReference>
<proteinExistence type="inferred from homology"/>
<dbReference type="PANTHER" id="PTHR40039">
    <property type="entry name" value="PROTEIN DLTD"/>
    <property type="match status" value="1"/>
</dbReference>
<dbReference type="EMBL" id="LN774769">
    <property type="protein sequence ID" value="CEN28481.1"/>
    <property type="molecule type" value="Genomic_DNA"/>
</dbReference>
<comment type="similarity">
    <text evidence="1">Belongs to the DltD family.</text>
</comment>
<dbReference type="HOGENOM" id="CLU_050505_0_0_9"/>
<feature type="transmembrane region" description="Helical" evidence="2">
    <location>
        <begin position="6"/>
        <end position="26"/>
    </location>
</feature>
<evidence type="ECO:0000256" key="2">
    <source>
        <dbReference type="SAM" id="Phobius"/>
    </source>
</evidence>
<name>A0A0D6DYA9_9LACT</name>
<dbReference type="AlphaFoldDB" id="A0A0D6DYA9"/>
<comment type="pathway">
    <text evidence="1">Cell wall biogenesis; lipoteichoic acid biosynthesis.</text>
</comment>
<dbReference type="GO" id="GO:0005886">
    <property type="term" value="C:plasma membrane"/>
    <property type="evidence" value="ECO:0007669"/>
    <property type="project" value="UniProtKB-UniRule"/>
</dbReference>
<evidence type="ECO:0000313" key="4">
    <source>
        <dbReference type="Proteomes" id="UP000033166"/>
    </source>
</evidence>
<dbReference type="UniPathway" id="UPA00556"/>
<keyword evidence="2" id="KW-1133">Transmembrane helix</keyword>
<evidence type="ECO:0000313" key="3">
    <source>
        <dbReference type="EMBL" id="CEN28481.1"/>
    </source>
</evidence>
<gene>
    <name evidence="3" type="primary">dltD</name>
    <name evidence="3" type="ORF">LACPI_1281</name>
</gene>
<protein>
    <recommendedName>
        <fullName evidence="1">Protein DltD</fullName>
    </recommendedName>
</protein>
<dbReference type="STRING" id="1364.LP2241_30280"/>
<dbReference type="Pfam" id="PF04914">
    <property type="entry name" value="DltD"/>
    <property type="match status" value="1"/>
</dbReference>
<dbReference type="GO" id="GO:0070395">
    <property type="term" value="P:lipoteichoic acid biosynthetic process"/>
    <property type="evidence" value="ECO:0007669"/>
    <property type="project" value="UniProtKB-UniRule"/>
</dbReference>
<sequence length="419" mass="48641">MLKRLWFIFGPILIAMLLLISVLFLAPAKTSHNLSSEKRAASALTKIVFKNATIKKGALSDPNHRFVPFFGSSEWKRFDELHPSVLSEAYQRPYTPFLLGLQGAESLTHYFGMQQINTELENKQAVFFISPQWFTKKGQGPISFNYYFASDQGYRFLETARNIPEDRYAARRFLKVSPTSSLAKYMKKIANGKSLSQFDLWQIKIQKSLAVHEDNLFSSLQFNNNFQKLVQPHAKRLPQPYNVQSLKQRADELGNSQSNNNEFGIIDNFFSTQIGAKLPKLKNSQRHFSYLQSPEYNDLQLVLNEFARNNTDVMFVIPPVNAKWQSYTGLSEDMYQKTVTKIKYQLHSQGFKHIADFSKQGNQEFFMEDTIHLGWNGWLAFDKHVNRFLTTKQVQPTYKLNDYFFSNQWANKKDIPNKK</sequence>
<dbReference type="PANTHER" id="PTHR40039:SF1">
    <property type="entry name" value="PROTEIN DLTD"/>
    <property type="match status" value="1"/>
</dbReference>
<dbReference type="Proteomes" id="UP000033166">
    <property type="component" value="Chromosome I"/>
</dbReference>
<evidence type="ECO:0000256" key="1">
    <source>
        <dbReference type="PIRNR" id="PIRNR021438"/>
    </source>
</evidence>